<dbReference type="GO" id="GO:0006355">
    <property type="term" value="P:regulation of DNA-templated transcription"/>
    <property type="evidence" value="ECO:0007669"/>
    <property type="project" value="InterPro"/>
</dbReference>
<keyword evidence="1" id="KW-0812">Transmembrane</keyword>
<accession>A0A0G1X5N8</accession>
<gene>
    <name evidence="3" type="ORF">VF00_C0012G0001</name>
</gene>
<keyword evidence="1" id="KW-0472">Membrane</keyword>
<dbReference type="Proteomes" id="UP000034913">
    <property type="component" value="Unassembled WGS sequence"/>
</dbReference>
<evidence type="ECO:0000313" key="3">
    <source>
        <dbReference type="EMBL" id="KKW26301.1"/>
    </source>
</evidence>
<dbReference type="EMBL" id="LCRB01000012">
    <property type="protein sequence ID" value="KKW26301.1"/>
    <property type="molecule type" value="Genomic_DNA"/>
</dbReference>
<evidence type="ECO:0000256" key="1">
    <source>
        <dbReference type="SAM" id="Phobius"/>
    </source>
</evidence>
<feature type="non-terminal residue" evidence="3">
    <location>
        <position position="282"/>
    </location>
</feature>
<dbReference type="Gene3D" id="1.10.1660.10">
    <property type="match status" value="1"/>
</dbReference>
<dbReference type="SUPFAM" id="SSF46955">
    <property type="entry name" value="Putative DNA-binding domain"/>
    <property type="match status" value="1"/>
</dbReference>
<feature type="domain" description="HTH merR-type" evidence="2">
    <location>
        <begin position="23"/>
        <end position="95"/>
    </location>
</feature>
<dbReference type="Pfam" id="PF13411">
    <property type="entry name" value="MerR_1"/>
    <property type="match status" value="1"/>
</dbReference>
<feature type="transmembrane region" description="Helical" evidence="1">
    <location>
        <begin position="165"/>
        <end position="186"/>
    </location>
</feature>
<name>A0A0G1X5N8_UNCK3</name>
<dbReference type="InterPro" id="IPR000551">
    <property type="entry name" value="MerR-type_HTH_dom"/>
</dbReference>
<dbReference type="AlphaFoldDB" id="A0A0G1X5N8"/>
<dbReference type="CDD" id="cd00592">
    <property type="entry name" value="HTH_MerR-like"/>
    <property type="match status" value="1"/>
</dbReference>
<dbReference type="InterPro" id="IPR009061">
    <property type="entry name" value="DNA-bd_dom_put_sf"/>
</dbReference>
<evidence type="ECO:0000313" key="4">
    <source>
        <dbReference type="Proteomes" id="UP000034913"/>
    </source>
</evidence>
<evidence type="ECO:0000259" key="2">
    <source>
        <dbReference type="Pfam" id="PF13411"/>
    </source>
</evidence>
<dbReference type="GO" id="GO:0003677">
    <property type="term" value="F:DNA binding"/>
    <property type="evidence" value="ECO:0007669"/>
    <property type="project" value="InterPro"/>
</dbReference>
<sequence>MNDNLPEAPRSFSEVGPEKFIPVSEVIKRSGVGYHTLRYYTKIGLLPYMSRRLPYPDAPSTVGHYPEAVLETLKKIAELKKQGWDNGRIKKELENLQKAPSAASAPEPTAPIIPQPAPPPPISLLVAPLINEEHKQSDLLEQLFHFLTNMIRTPLPAVEPLRSKIFSHALTLALVAGAIFVLALGFSDLTRERIQRIFGGFWDQYVERIVPGNFLGIAQVADPIVDTNDVLEYKNFDLNRWVHSKFPFLFDTGRFLGTLFFGETGDYFISPLGVASLKDLRA</sequence>
<keyword evidence="1" id="KW-1133">Transmembrane helix</keyword>
<organism evidence="3 4">
    <name type="scientific">candidate division Kazan bacterium GW2011_GWB1_52_7</name>
    <dbReference type="NCBI Taxonomy" id="1620414"/>
    <lineage>
        <taxon>Bacteria</taxon>
        <taxon>Bacteria division Kazan-3B-28</taxon>
    </lineage>
</organism>
<comment type="caution">
    <text evidence="3">The sequence shown here is derived from an EMBL/GenBank/DDBJ whole genome shotgun (WGS) entry which is preliminary data.</text>
</comment>
<protein>
    <recommendedName>
        <fullName evidence="2">HTH merR-type domain-containing protein</fullName>
    </recommendedName>
</protein>
<proteinExistence type="predicted"/>
<reference evidence="3 4" key="1">
    <citation type="journal article" date="2015" name="Nature">
        <title>rRNA introns, odd ribosomes, and small enigmatic genomes across a large radiation of phyla.</title>
        <authorList>
            <person name="Brown C.T."/>
            <person name="Hug L.A."/>
            <person name="Thomas B.C."/>
            <person name="Sharon I."/>
            <person name="Castelle C.J."/>
            <person name="Singh A."/>
            <person name="Wilkins M.J."/>
            <person name="Williams K.H."/>
            <person name="Banfield J.F."/>
        </authorList>
    </citation>
    <scope>NUCLEOTIDE SEQUENCE [LARGE SCALE GENOMIC DNA]</scope>
</reference>